<protein>
    <recommendedName>
        <fullName evidence="3">DUF4283 domain-containing protein</fullName>
    </recommendedName>
</protein>
<comment type="caution">
    <text evidence="1">The sequence shown here is derived from an EMBL/GenBank/DDBJ whole genome shotgun (WGS) entry which is preliminary data.</text>
</comment>
<evidence type="ECO:0000313" key="2">
    <source>
        <dbReference type="Proteomes" id="UP001454036"/>
    </source>
</evidence>
<dbReference type="InterPro" id="IPR040256">
    <property type="entry name" value="At4g02000-like"/>
</dbReference>
<dbReference type="AlphaFoldDB" id="A0AAV3RUN3"/>
<dbReference type="Proteomes" id="UP001454036">
    <property type="component" value="Unassembled WGS sequence"/>
</dbReference>
<evidence type="ECO:0008006" key="3">
    <source>
        <dbReference type="Google" id="ProtNLM"/>
    </source>
</evidence>
<reference evidence="1 2" key="1">
    <citation type="submission" date="2024-01" db="EMBL/GenBank/DDBJ databases">
        <title>The complete chloroplast genome sequence of Lithospermum erythrorhizon: insights into the phylogenetic relationship among Boraginaceae species and the maternal lineages of purple gromwells.</title>
        <authorList>
            <person name="Okada T."/>
            <person name="Watanabe K."/>
        </authorList>
    </citation>
    <scope>NUCLEOTIDE SEQUENCE [LARGE SCALE GENOMIC DNA]</scope>
</reference>
<dbReference type="SUPFAM" id="SSF56219">
    <property type="entry name" value="DNase I-like"/>
    <property type="match status" value="1"/>
</dbReference>
<sequence length="419" mass="47796">MEGFFKNRCGQAAYLDLMRVPLFADRTTSEQSRLAFARVCVEIDVNNELFEELPVKYASGQQFSRRVQYEWVPSKCSKCKKFGHSDASCKATLFFRPRVKKIYTGESSKGESSDKSIIVKDSEAVVVQNGQQEVFDGGSQESLFIRDMKVPTLDKPEDSSVSLNASPKLQGWGFVHNITNPVVGRIIVAWDMNYCDVQVVNLMDQLMLVEVQLADGTVFLFSAVYGANLYLRRRDLWQSLGSVVLIGKPWIIAGDFNVIKDITLTSGDSHPPNIAMLEFNTCLEVMDVTKLSSHGCLYTRSPNWQSRNSCLRKLDYGFCDEYWLRVFGQSSAHFLQPGVVIHWKQDIVNGPKLFKYQAFWQEHSSYEMVVQDAWGTEVGSWSALEVVLRRLKLVKQELNKFNKLHFQRSVLGYRNVVRI</sequence>
<proteinExistence type="predicted"/>
<organism evidence="1 2">
    <name type="scientific">Lithospermum erythrorhizon</name>
    <name type="common">Purple gromwell</name>
    <name type="synonym">Lithospermum officinale var. erythrorhizon</name>
    <dbReference type="NCBI Taxonomy" id="34254"/>
    <lineage>
        <taxon>Eukaryota</taxon>
        <taxon>Viridiplantae</taxon>
        <taxon>Streptophyta</taxon>
        <taxon>Embryophyta</taxon>
        <taxon>Tracheophyta</taxon>
        <taxon>Spermatophyta</taxon>
        <taxon>Magnoliopsida</taxon>
        <taxon>eudicotyledons</taxon>
        <taxon>Gunneridae</taxon>
        <taxon>Pentapetalae</taxon>
        <taxon>asterids</taxon>
        <taxon>lamiids</taxon>
        <taxon>Boraginales</taxon>
        <taxon>Boraginaceae</taxon>
        <taxon>Boraginoideae</taxon>
        <taxon>Lithospermeae</taxon>
        <taxon>Lithospermum</taxon>
    </lineage>
</organism>
<name>A0AAV3RUN3_LITER</name>
<keyword evidence="2" id="KW-1185">Reference proteome</keyword>
<evidence type="ECO:0000313" key="1">
    <source>
        <dbReference type="EMBL" id="GAA0184585.1"/>
    </source>
</evidence>
<gene>
    <name evidence="1" type="ORF">LIER_31873</name>
</gene>
<dbReference type="Gene3D" id="3.60.10.10">
    <property type="entry name" value="Endonuclease/exonuclease/phosphatase"/>
    <property type="match status" value="1"/>
</dbReference>
<dbReference type="EMBL" id="BAABME010012005">
    <property type="protein sequence ID" value="GAA0184585.1"/>
    <property type="molecule type" value="Genomic_DNA"/>
</dbReference>
<accession>A0AAV3RUN3</accession>
<dbReference type="InterPro" id="IPR036691">
    <property type="entry name" value="Endo/exonu/phosph_ase_sf"/>
</dbReference>
<dbReference type="PANTHER" id="PTHR31286:SF180">
    <property type="entry name" value="OS10G0362600 PROTEIN"/>
    <property type="match status" value="1"/>
</dbReference>
<dbReference type="PANTHER" id="PTHR31286">
    <property type="entry name" value="GLYCINE-RICH CELL WALL STRUCTURAL PROTEIN 1.8-LIKE"/>
    <property type="match status" value="1"/>
</dbReference>